<evidence type="ECO:0000256" key="7">
    <source>
        <dbReference type="ARBA" id="ARBA00022722"/>
    </source>
</evidence>
<comment type="catalytic activity">
    <reaction evidence="1">
        <text>Endonucleolytic cleavage to 5'-phosphomonoester.</text>
        <dbReference type="EC" id="3.1.26.4"/>
    </reaction>
</comment>
<keyword evidence="11" id="KW-0460">Magnesium</keyword>
<keyword evidence="7" id="KW-0540">Nuclease</keyword>
<sequence length="333" mass="37702">MPFYAVKVGRSSGIFKSWAECEKQVSGFAGAVFKKFATMCEAEDFISNGTDNFRPKRPLLPNGQDTESIFSSEPPTKMTKDIRPVDSSAVDNLLPVPFMHDLNEASKVLVYTDGSCKGPLENRRAGFGVFWGTDHPWNVSERLKGRQTNNRAEIEACIRALKQANDAGIRGVKIVTDSKFTIKCATVWYFRWQKNDWKLANGTPVLHRKDIQRLVEQLAVPGLHVSWHKSSHHQTIPQALIEWTMQPLPGTCFTTKYLSPTSFERKMPQWRHFPMPLTSQIAPPTPIPSSPFSHCKRRVGALRSRSQFRISHVVCVIHIKEEVLHFPVSSEIC</sequence>
<evidence type="ECO:0000313" key="13">
    <source>
        <dbReference type="WBParaSite" id="MCU_001031-RD"/>
    </source>
</evidence>
<evidence type="ECO:0000256" key="3">
    <source>
        <dbReference type="ARBA" id="ARBA00004065"/>
    </source>
</evidence>
<dbReference type="GO" id="GO:0004523">
    <property type="term" value="F:RNA-DNA hybrid ribonuclease activity"/>
    <property type="evidence" value="ECO:0007669"/>
    <property type="project" value="UniProtKB-EC"/>
</dbReference>
<evidence type="ECO:0000256" key="9">
    <source>
        <dbReference type="ARBA" id="ARBA00022759"/>
    </source>
</evidence>
<feature type="domain" description="RNase H type-1" evidence="12">
    <location>
        <begin position="104"/>
        <end position="245"/>
    </location>
</feature>
<reference evidence="13" key="1">
    <citation type="submission" date="2019-11" db="UniProtKB">
        <authorList>
            <consortium name="WormBaseParasite"/>
        </authorList>
    </citation>
    <scope>IDENTIFICATION</scope>
</reference>
<dbReference type="InterPro" id="IPR011320">
    <property type="entry name" value="RNase_H1_N"/>
</dbReference>
<dbReference type="InterPro" id="IPR012337">
    <property type="entry name" value="RNaseH-like_sf"/>
</dbReference>
<dbReference type="Gene3D" id="3.30.420.10">
    <property type="entry name" value="Ribonuclease H-like superfamily/Ribonuclease H"/>
    <property type="match status" value="1"/>
</dbReference>
<evidence type="ECO:0000256" key="5">
    <source>
        <dbReference type="ARBA" id="ARBA00012180"/>
    </source>
</evidence>
<keyword evidence="10" id="KW-0378">Hydrolase</keyword>
<dbReference type="Gene3D" id="3.40.970.10">
    <property type="entry name" value="Ribonuclease H1, N-terminal domain"/>
    <property type="match status" value="1"/>
</dbReference>
<dbReference type="FunFam" id="3.40.970.10:FF:000002">
    <property type="entry name" value="Ribonuclease H"/>
    <property type="match status" value="1"/>
</dbReference>
<evidence type="ECO:0000256" key="6">
    <source>
        <dbReference type="ARBA" id="ARBA00017721"/>
    </source>
</evidence>
<evidence type="ECO:0000256" key="1">
    <source>
        <dbReference type="ARBA" id="ARBA00000077"/>
    </source>
</evidence>
<organism evidence="13">
    <name type="scientific">Mesocestoides corti</name>
    <name type="common">Flatworm</name>
    <dbReference type="NCBI Taxonomy" id="53468"/>
    <lineage>
        <taxon>Eukaryota</taxon>
        <taxon>Metazoa</taxon>
        <taxon>Spiralia</taxon>
        <taxon>Lophotrochozoa</taxon>
        <taxon>Platyhelminthes</taxon>
        <taxon>Cestoda</taxon>
        <taxon>Eucestoda</taxon>
        <taxon>Cyclophyllidea</taxon>
        <taxon>Mesocestoididae</taxon>
        <taxon>Mesocestoides</taxon>
    </lineage>
</organism>
<comment type="function">
    <text evidence="3">Endonuclease that specifically degrades the RNA of RNA-DNA hybrids.</text>
</comment>
<dbReference type="SUPFAM" id="SSF55658">
    <property type="entry name" value="L9 N-domain-like"/>
    <property type="match status" value="1"/>
</dbReference>
<dbReference type="Pfam" id="PF01693">
    <property type="entry name" value="Cauli_VI"/>
    <property type="match status" value="1"/>
</dbReference>
<dbReference type="SUPFAM" id="SSF53098">
    <property type="entry name" value="Ribonuclease H-like"/>
    <property type="match status" value="1"/>
</dbReference>
<evidence type="ECO:0000256" key="8">
    <source>
        <dbReference type="ARBA" id="ARBA00022723"/>
    </source>
</evidence>
<dbReference type="CDD" id="cd09280">
    <property type="entry name" value="RNase_HI_eukaryote_like"/>
    <property type="match status" value="1"/>
</dbReference>
<accession>A0A5K3EJN0</accession>
<evidence type="ECO:0000256" key="11">
    <source>
        <dbReference type="ARBA" id="ARBA00022842"/>
    </source>
</evidence>
<evidence type="ECO:0000256" key="10">
    <source>
        <dbReference type="ARBA" id="ARBA00022801"/>
    </source>
</evidence>
<dbReference type="AlphaFoldDB" id="A0A5K3EJN0"/>
<proteinExistence type="inferred from homology"/>
<name>A0A5K3EJN0_MESCO</name>
<evidence type="ECO:0000259" key="12">
    <source>
        <dbReference type="PROSITE" id="PS50879"/>
    </source>
</evidence>
<dbReference type="InterPro" id="IPR050092">
    <property type="entry name" value="RNase_H"/>
</dbReference>
<evidence type="ECO:0000256" key="4">
    <source>
        <dbReference type="ARBA" id="ARBA00005300"/>
    </source>
</evidence>
<evidence type="ECO:0000256" key="2">
    <source>
        <dbReference type="ARBA" id="ARBA00001946"/>
    </source>
</evidence>
<dbReference type="PANTHER" id="PTHR10642">
    <property type="entry name" value="RIBONUCLEASE H1"/>
    <property type="match status" value="1"/>
</dbReference>
<dbReference type="Pfam" id="PF00075">
    <property type="entry name" value="RNase_H"/>
    <property type="match status" value="1"/>
</dbReference>
<keyword evidence="9" id="KW-0255">Endonuclease</keyword>
<comment type="similarity">
    <text evidence="4">Belongs to the RNase H family.</text>
</comment>
<dbReference type="InterPro" id="IPR036397">
    <property type="entry name" value="RNaseH_sf"/>
</dbReference>
<dbReference type="EC" id="3.1.26.4" evidence="5"/>
<protein>
    <recommendedName>
        <fullName evidence="6">Ribonuclease H</fullName>
        <ecNumber evidence="5">3.1.26.4</ecNumber>
    </recommendedName>
</protein>
<comment type="cofactor">
    <cofactor evidence="2">
        <name>Mg(2+)</name>
        <dbReference type="ChEBI" id="CHEBI:18420"/>
    </cofactor>
</comment>
<keyword evidence="8" id="KW-0479">Metal-binding</keyword>
<dbReference type="InterPro" id="IPR037056">
    <property type="entry name" value="RNase_H1_N_sf"/>
</dbReference>
<dbReference type="InterPro" id="IPR002156">
    <property type="entry name" value="RNaseH_domain"/>
</dbReference>
<dbReference type="InterPro" id="IPR009027">
    <property type="entry name" value="Ribosomal_bL9/RNase_H1_N"/>
</dbReference>
<dbReference type="GO" id="GO:0003676">
    <property type="term" value="F:nucleic acid binding"/>
    <property type="evidence" value="ECO:0007669"/>
    <property type="project" value="InterPro"/>
</dbReference>
<dbReference type="PROSITE" id="PS50879">
    <property type="entry name" value="RNASE_H_1"/>
    <property type="match status" value="1"/>
</dbReference>
<dbReference type="GO" id="GO:0046872">
    <property type="term" value="F:metal ion binding"/>
    <property type="evidence" value="ECO:0007669"/>
    <property type="project" value="UniProtKB-KW"/>
</dbReference>
<dbReference type="GO" id="GO:0043137">
    <property type="term" value="P:DNA replication, removal of RNA primer"/>
    <property type="evidence" value="ECO:0007669"/>
    <property type="project" value="TreeGrafter"/>
</dbReference>
<dbReference type="PANTHER" id="PTHR10642:SF26">
    <property type="entry name" value="RIBONUCLEASE H1"/>
    <property type="match status" value="1"/>
</dbReference>
<dbReference type="WBParaSite" id="MCU_001031-RD">
    <property type="protein sequence ID" value="MCU_001031-RD"/>
    <property type="gene ID" value="MCU_001031"/>
</dbReference>